<accession>A0A101JJB8</accession>
<feature type="signal peptide" evidence="1">
    <location>
        <begin position="1"/>
        <end position="29"/>
    </location>
</feature>
<dbReference type="RefSeq" id="WP_067699746.1">
    <property type="nucleotide sequence ID" value="NZ_LLZH01000294.1"/>
</dbReference>
<keyword evidence="3" id="KW-1185">Reference proteome</keyword>
<name>A0A101JJB8_9ACTN</name>
<comment type="caution">
    <text evidence="2">The sequence shown here is derived from an EMBL/GenBank/DDBJ whole genome shotgun (WGS) entry which is preliminary data.</text>
</comment>
<feature type="chain" id="PRO_5007097827" evidence="1">
    <location>
        <begin position="30"/>
        <end position="140"/>
    </location>
</feature>
<evidence type="ECO:0000313" key="3">
    <source>
        <dbReference type="Proteomes" id="UP000053244"/>
    </source>
</evidence>
<dbReference type="EMBL" id="LLZH01000294">
    <property type="protein sequence ID" value="KUL27868.1"/>
    <property type="molecule type" value="Genomic_DNA"/>
</dbReference>
<sequence>MKLNRLTAVAAAAALALTGLVATTAPAQAAAAKPALVIDYGHHKVKVKPKAIYPFKDLYFTGIHWTSLTSTTGYATATQNVNTCIPSCADANYKRTKVKLKFTKVKLSDCRRVFSRVTVTQVKSKKVATHTLPVFAKKGC</sequence>
<dbReference type="Proteomes" id="UP000053244">
    <property type="component" value="Unassembled WGS sequence"/>
</dbReference>
<dbReference type="PROSITE" id="PS51318">
    <property type="entry name" value="TAT"/>
    <property type="match status" value="1"/>
</dbReference>
<proteinExistence type="predicted"/>
<protein>
    <submittedName>
        <fullName evidence="2">Uncharacterized protein</fullName>
    </submittedName>
</protein>
<evidence type="ECO:0000313" key="2">
    <source>
        <dbReference type="EMBL" id="KUL27868.1"/>
    </source>
</evidence>
<keyword evidence="1" id="KW-0732">Signal</keyword>
<dbReference type="OrthoDB" id="3298210at2"/>
<evidence type="ECO:0000256" key="1">
    <source>
        <dbReference type="SAM" id="SignalP"/>
    </source>
</evidence>
<dbReference type="InterPro" id="IPR006311">
    <property type="entry name" value="TAT_signal"/>
</dbReference>
<dbReference type="AlphaFoldDB" id="A0A101JJB8"/>
<organism evidence="2 3">
    <name type="scientific">Actinoplanes awajinensis subsp. mycoplanecinus</name>
    <dbReference type="NCBI Taxonomy" id="135947"/>
    <lineage>
        <taxon>Bacteria</taxon>
        <taxon>Bacillati</taxon>
        <taxon>Actinomycetota</taxon>
        <taxon>Actinomycetes</taxon>
        <taxon>Micromonosporales</taxon>
        <taxon>Micromonosporaceae</taxon>
        <taxon>Actinoplanes</taxon>
    </lineage>
</organism>
<reference evidence="2 3" key="1">
    <citation type="submission" date="2015-10" db="EMBL/GenBank/DDBJ databases">
        <authorList>
            <person name="Gilbert D.G."/>
        </authorList>
    </citation>
    <scope>NUCLEOTIDE SEQUENCE [LARGE SCALE GENOMIC DNA]</scope>
    <source>
        <strain evidence="2 3">NRRL B-16712</strain>
    </source>
</reference>
<gene>
    <name evidence="2" type="ORF">ADL15_34100</name>
</gene>